<dbReference type="EMBL" id="CP027432">
    <property type="protein sequence ID" value="QCI27408.1"/>
    <property type="molecule type" value="Genomic_DNA"/>
</dbReference>
<feature type="transmembrane region" description="Helical" evidence="7">
    <location>
        <begin position="161"/>
        <end position="183"/>
    </location>
</feature>
<proteinExistence type="inferred from homology"/>
<evidence type="ECO:0000313" key="10">
    <source>
        <dbReference type="EMBL" id="ROR38845.1"/>
    </source>
</evidence>
<sequence length="395" mass="44648">MKFKYVGFNKEGKKVKGIIEASDIQEAKQKLSNIAIIDIKQKRGFNISFGSVKKSELAKILNVIGLYLKASIPLKKAINLAKNQTQNQKLQKFLSFIEDEIKEGKTLSEAIKNQKIIKLPPYIIHSIQIAQNSSNLDLILIENAKFLQEEDKINSKSTQALIYPSFIIIISLILVIVMMNTVVPKIIKIFQNLNQNLPNVTKITISISHFLQNNYILLSVGFIIALLAFSFAYKKVLFFRKIIDSLILKTPLLKRLSISKNLGRFSSLTYTLTNSGIHFMNAVNLASKTIDNEILKEKFQKALNEVLEGKKLSTSLKKQNFPDISFIEAIALIEETGESKNIMQNLKEIYLQEYHSKVSILLSLLEPIMILIVGGVIGFIVISMLLPIFSMNVMR</sequence>
<dbReference type="Proteomes" id="UP000272781">
    <property type="component" value="Unassembled WGS sequence"/>
</dbReference>
<dbReference type="EMBL" id="RJVK01000005">
    <property type="protein sequence ID" value="ROR38845.1"/>
    <property type="molecule type" value="Genomic_DNA"/>
</dbReference>
<evidence type="ECO:0000256" key="5">
    <source>
        <dbReference type="ARBA" id="ARBA00022989"/>
    </source>
</evidence>
<evidence type="ECO:0000256" key="1">
    <source>
        <dbReference type="ARBA" id="ARBA00004651"/>
    </source>
</evidence>
<reference evidence="10 11" key="2">
    <citation type="submission" date="2018-11" db="EMBL/GenBank/DDBJ databases">
        <title>Genomic Encyclopedia of Type Strains, Phase IV (KMG-IV): sequencing the most valuable type-strain genomes for metagenomic binning, comparative biology and taxonomic classification.</title>
        <authorList>
            <person name="Goeker M."/>
        </authorList>
    </citation>
    <scope>NUCLEOTIDE SEQUENCE [LARGE SCALE GENOMIC DNA]</scope>
    <source>
        <strain evidence="10 11">DSM 27783</strain>
    </source>
</reference>
<evidence type="ECO:0000256" key="6">
    <source>
        <dbReference type="ARBA" id="ARBA00023136"/>
    </source>
</evidence>
<evidence type="ECO:0000259" key="8">
    <source>
        <dbReference type="Pfam" id="PF00482"/>
    </source>
</evidence>
<accession>A0AAJ4RBC0</accession>
<evidence type="ECO:0000256" key="4">
    <source>
        <dbReference type="ARBA" id="ARBA00022692"/>
    </source>
</evidence>
<keyword evidence="12" id="KW-1185">Reference proteome</keyword>
<feature type="transmembrane region" description="Helical" evidence="7">
    <location>
        <begin position="368"/>
        <end position="389"/>
    </location>
</feature>
<dbReference type="PANTHER" id="PTHR30012:SF0">
    <property type="entry name" value="TYPE II SECRETION SYSTEM PROTEIN F-RELATED"/>
    <property type="match status" value="1"/>
</dbReference>
<comment type="subcellular location">
    <subcellularLocation>
        <location evidence="1">Cell membrane</location>
        <topology evidence="1">Multi-pass membrane protein</topology>
    </subcellularLocation>
</comment>
<comment type="similarity">
    <text evidence="2">Belongs to the GSP F family.</text>
</comment>
<dbReference type="InterPro" id="IPR042094">
    <property type="entry name" value="T2SS_GspF_sf"/>
</dbReference>
<name>A0AAJ4RBC0_9BACT</name>
<dbReference type="InterPro" id="IPR018076">
    <property type="entry name" value="T2SS_GspF_dom"/>
</dbReference>
<protein>
    <submittedName>
        <fullName evidence="10">General secretion pathway protein F/type IV pilus assembly protein PilC</fullName>
    </submittedName>
    <submittedName>
        <fullName evidence="9">Type II secretion system F family protein</fullName>
    </submittedName>
</protein>
<feature type="transmembrane region" description="Helical" evidence="7">
    <location>
        <begin position="215"/>
        <end position="233"/>
    </location>
</feature>
<dbReference type="AlphaFoldDB" id="A0AAJ4RBC0"/>
<gene>
    <name evidence="9" type="ORF">C6V80_00035</name>
    <name evidence="10" type="ORF">EDC58_1760</name>
</gene>
<dbReference type="GO" id="GO:0005886">
    <property type="term" value="C:plasma membrane"/>
    <property type="evidence" value="ECO:0007669"/>
    <property type="project" value="UniProtKB-SubCell"/>
</dbReference>
<evidence type="ECO:0000256" key="7">
    <source>
        <dbReference type="SAM" id="Phobius"/>
    </source>
</evidence>
<evidence type="ECO:0000313" key="11">
    <source>
        <dbReference type="Proteomes" id="UP000272781"/>
    </source>
</evidence>
<keyword evidence="3" id="KW-1003">Cell membrane</keyword>
<dbReference type="Pfam" id="PF00482">
    <property type="entry name" value="T2SSF"/>
    <property type="match status" value="2"/>
</dbReference>
<keyword evidence="5 7" id="KW-1133">Transmembrane helix</keyword>
<reference evidence="9" key="3">
    <citation type="submission" date="2019-06" db="EMBL/GenBank/DDBJ databases">
        <title>A comparative analysis of the Nautiliaceae.</title>
        <authorList>
            <person name="Grosche A."/>
            <person name="Smedile F."/>
            <person name="Vetriani C."/>
        </authorList>
    </citation>
    <scope>NUCLEOTIDE SEQUENCE</scope>
    <source>
        <strain evidence="9">TB6</strain>
    </source>
</reference>
<dbReference type="Proteomes" id="UP000298805">
    <property type="component" value="Chromosome"/>
</dbReference>
<feature type="domain" description="Type II secretion system protein GspF" evidence="8">
    <location>
        <begin position="265"/>
        <end position="387"/>
    </location>
</feature>
<dbReference type="PRINTS" id="PR00812">
    <property type="entry name" value="BCTERIALGSPF"/>
</dbReference>
<organism evidence="10 11">
    <name type="scientific">Caminibacter pacificus</name>
    <dbReference type="NCBI Taxonomy" id="1424653"/>
    <lineage>
        <taxon>Bacteria</taxon>
        <taxon>Pseudomonadati</taxon>
        <taxon>Campylobacterota</taxon>
        <taxon>Epsilonproteobacteria</taxon>
        <taxon>Nautiliales</taxon>
        <taxon>Nautiliaceae</taxon>
        <taxon>Caminibacter</taxon>
    </lineage>
</organism>
<dbReference type="PANTHER" id="PTHR30012">
    <property type="entry name" value="GENERAL SECRETION PATHWAY PROTEIN"/>
    <property type="match status" value="1"/>
</dbReference>
<dbReference type="InterPro" id="IPR003004">
    <property type="entry name" value="GspF/PilC"/>
</dbReference>
<keyword evidence="6 7" id="KW-0472">Membrane</keyword>
<reference evidence="12" key="1">
    <citation type="submission" date="2018-03" db="EMBL/GenBank/DDBJ databases">
        <title>A comparative analysis of the Nautiliaceae.</title>
        <authorList>
            <person name="Grosche A."/>
            <person name="Smedile F."/>
            <person name="Vetriani C."/>
        </authorList>
    </citation>
    <scope>NUCLEOTIDE SEQUENCE [LARGE SCALE GENOMIC DNA]</scope>
    <source>
        <strain evidence="12">TB6</strain>
    </source>
</reference>
<evidence type="ECO:0000313" key="9">
    <source>
        <dbReference type="EMBL" id="QCI27408.1"/>
    </source>
</evidence>
<evidence type="ECO:0000256" key="3">
    <source>
        <dbReference type="ARBA" id="ARBA00022475"/>
    </source>
</evidence>
<feature type="domain" description="Type II secretion system protein GspF" evidence="8">
    <location>
        <begin position="61"/>
        <end position="184"/>
    </location>
</feature>
<dbReference type="Gene3D" id="1.20.81.30">
    <property type="entry name" value="Type II secretion system (T2SS), domain F"/>
    <property type="match status" value="2"/>
</dbReference>
<dbReference type="RefSeq" id="WP_123353137.1">
    <property type="nucleotide sequence ID" value="NZ_CP027432.2"/>
</dbReference>
<keyword evidence="4 7" id="KW-0812">Transmembrane</keyword>
<evidence type="ECO:0000313" key="12">
    <source>
        <dbReference type="Proteomes" id="UP000298805"/>
    </source>
</evidence>
<evidence type="ECO:0000256" key="2">
    <source>
        <dbReference type="ARBA" id="ARBA00005745"/>
    </source>
</evidence>